<evidence type="ECO:0000256" key="6">
    <source>
        <dbReference type="SAM" id="MobiDB-lite"/>
    </source>
</evidence>
<dbReference type="InterPro" id="IPR000157">
    <property type="entry name" value="TIR_dom"/>
</dbReference>
<dbReference type="NCBIfam" id="TIGR01217">
    <property type="entry name" value="ac_ac_CoA_syn"/>
    <property type="match status" value="1"/>
</dbReference>
<name>A0AAD9LH26_9STRA</name>
<evidence type="ECO:0000256" key="2">
    <source>
        <dbReference type="ARBA" id="ARBA00022598"/>
    </source>
</evidence>
<dbReference type="InterPro" id="IPR032387">
    <property type="entry name" value="ACAS_N"/>
</dbReference>
<dbReference type="PROSITE" id="PS00455">
    <property type="entry name" value="AMP_BINDING"/>
    <property type="match status" value="1"/>
</dbReference>
<dbReference type="GO" id="GO:0030729">
    <property type="term" value="F:acetoacetate-CoA ligase activity"/>
    <property type="evidence" value="ECO:0007669"/>
    <property type="project" value="InterPro"/>
</dbReference>
<dbReference type="GO" id="GO:0007165">
    <property type="term" value="P:signal transduction"/>
    <property type="evidence" value="ECO:0007669"/>
    <property type="project" value="InterPro"/>
</dbReference>
<dbReference type="EMBL" id="JASMQC010000024">
    <property type="protein sequence ID" value="KAK1935049.1"/>
    <property type="molecule type" value="Genomic_DNA"/>
</dbReference>
<feature type="transmembrane region" description="Helical" evidence="7">
    <location>
        <begin position="201"/>
        <end position="219"/>
    </location>
</feature>
<keyword evidence="4" id="KW-0067">ATP-binding</keyword>
<gene>
    <name evidence="9" type="ORF">P3T76_010815</name>
</gene>
<feature type="region of interest" description="Disordered" evidence="6">
    <location>
        <begin position="1220"/>
        <end position="1240"/>
    </location>
</feature>
<keyword evidence="10" id="KW-1185">Reference proteome</keyword>
<dbReference type="Pfam" id="PF16177">
    <property type="entry name" value="ACAS_N"/>
    <property type="match status" value="1"/>
</dbReference>
<feature type="repeat" description="ANK" evidence="5">
    <location>
        <begin position="702"/>
        <end position="734"/>
    </location>
</feature>
<dbReference type="PRINTS" id="PR01415">
    <property type="entry name" value="ANKYRIN"/>
</dbReference>
<dbReference type="PROSITE" id="PS50088">
    <property type="entry name" value="ANK_REPEAT"/>
    <property type="match status" value="6"/>
</dbReference>
<dbReference type="Pfam" id="PF00501">
    <property type="entry name" value="AMP-binding"/>
    <property type="match status" value="1"/>
</dbReference>
<dbReference type="PROSITE" id="PS50104">
    <property type="entry name" value="TIR"/>
    <property type="match status" value="1"/>
</dbReference>
<dbReference type="SUPFAM" id="SSF56801">
    <property type="entry name" value="Acetyl-CoA synthetase-like"/>
    <property type="match status" value="1"/>
</dbReference>
<keyword evidence="5" id="KW-0040">ANK repeat</keyword>
<dbReference type="Pfam" id="PF12796">
    <property type="entry name" value="Ank_2"/>
    <property type="match status" value="1"/>
</dbReference>
<feature type="repeat" description="ANK" evidence="5">
    <location>
        <begin position="669"/>
        <end position="701"/>
    </location>
</feature>
<evidence type="ECO:0000256" key="5">
    <source>
        <dbReference type="PROSITE-ProRule" id="PRU00023"/>
    </source>
</evidence>
<evidence type="ECO:0000313" key="9">
    <source>
        <dbReference type="EMBL" id="KAK1935049.1"/>
    </source>
</evidence>
<dbReference type="Pfam" id="PF13676">
    <property type="entry name" value="TIR_2"/>
    <property type="match status" value="2"/>
</dbReference>
<keyword evidence="7" id="KW-1133">Transmembrane helix</keyword>
<feature type="domain" description="TIR" evidence="8">
    <location>
        <begin position="825"/>
        <end position="971"/>
    </location>
</feature>
<comment type="similarity">
    <text evidence="1">Belongs to the ATP-dependent AMP-binding enzyme family.</text>
</comment>
<evidence type="ECO:0000313" key="10">
    <source>
        <dbReference type="Proteomes" id="UP001259832"/>
    </source>
</evidence>
<dbReference type="InterPro" id="IPR045851">
    <property type="entry name" value="AMP-bd_C_sf"/>
</dbReference>
<organism evidence="9 10">
    <name type="scientific">Phytophthora citrophthora</name>
    <dbReference type="NCBI Taxonomy" id="4793"/>
    <lineage>
        <taxon>Eukaryota</taxon>
        <taxon>Sar</taxon>
        <taxon>Stramenopiles</taxon>
        <taxon>Oomycota</taxon>
        <taxon>Peronosporomycetes</taxon>
        <taxon>Peronosporales</taxon>
        <taxon>Peronosporaceae</taxon>
        <taxon>Phytophthora</taxon>
    </lineage>
</organism>
<dbReference type="InterPro" id="IPR002110">
    <property type="entry name" value="Ankyrin_rpt"/>
</dbReference>
<feature type="transmembrane region" description="Helical" evidence="7">
    <location>
        <begin position="346"/>
        <end position="368"/>
    </location>
</feature>
<dbReference type="InterPro" id="IPR005914">
    <property type="entry name" value="Acac_CoA_synth"/>
</dbReference>
<evidence type="ECO:0000256" key="4">
    <source>
        <dbReference type="ARBA" id="ARBA00022840"/>
    </source>
</evidence>
<feature type="repeat" description="ANK" evidence="5">
    <location>
        <begin position="630"/>
        <end position="662"/>
    </location>
</feature>
<dbReference type="Gene3D" id="3.40.50.12780">
    <property type="entry name" value="N-terminal domain of ligase-like"/>
    <property type="match status" value="1"/>
</dbReference>
<keyword evidence="3" id="KW-0547">Nucleotide-binding</keyword>
<dbReference type="CDD" id="cd05943">
    <property type="entry name" value="AACS"/>
    <property type="match status" value="1"/>
</dbReference>
<protein>
    <submittedName>
        <fullName evidence="9">Acetoacetyl-coenzyme A synthetase</fullName>
    </submittedName>
</protein>
<evidence type="ECO:0000259" key="8">
    <source>
        <dbReference type="PROSITE" id="PS50104"/>
    </source>
</evidence>
<dbReference type="Gene3D" id="3.40.50.10140">
    <property type="entry name" value="Toll/interleukin-1 receptor homology (TIR) domain"/>
    <property type="match status" value="2"/>
</dbReference>
<keyword evidence="7" id="KW-0812">Transmembrane</keyword>
<accession>A0AAD9LH26</accession>
<comment type="caution">
    <text evidence="9">The sequence shown here is derived from an EMBL/GenBank/DDBJ whole genome shotgun (WGS) entry which is preliminary data.</text>
</comment>
<dbReference type="Pfam" id="PF00023">
    <property type="entry name" value="Ank"/>
    <property type="match status" value="2"/>
</dbReference>
<dbReference type="GO" id="GO:0005524">
    <property type="term" value="F:ATP binding"/>
    <property type="evidence" value="ECO:0007669"/>
    <property type="project" value="UniProtKB-KW"/>
</dbReference>
<dbReference type="Proteomes" id="UP001259832">
    <property type="component" value="Unassembled WGS sequence"/>
</dbReference>
<dbReference type="Gene3D" id="1.25.40.20">
    <property type="entry name" value="Ankyrin repeat-containing domain"/>
    <property type="match status" value="2"/>
</dbReference>
<feature type="transmembrane region" description="Helical" evidence="7">
    <location>
        <begin position="307"/>
        <end position="334"/>
    </location>
</feature>
<proteinExistence type="inferred from homology"/>
<evidence type="ECO:0000256" key="7">
    <source>
        <dbReference type="SAM" id="Phobius"/>
    </source>
</evidence>
<dbReference type="GO" id="GO:0006629">
    <property type="term" value="P:lipid metabolic process"/>
    <property type="evidence" value="ECO:0007669"/>
    <property type="project" value="InterPro"/>
</dbReference>
<dbReference type="Gene3D" id="3.30.300.30">
    <property type="match status" value="1"/>
</dbReference>
<dbReference type="PROSITE" id="PS50297">
    <property type="entry name" value="ANK_REP_REGION"/>
    <property type="match status" value="6"/>
</dbReference>
<dbReference type="InterPro" id="IPR020845">
    <property type="entry name" value="AMP-binding_CS"/>
</dbReference>
<evidence type="ECO:0000256" key="3">
    <source>
        <dbReference type="ARBA" id="ARBA00022741"/>
    </source>
</evidence>
<dbReference type="InterPro" id="IPR036770">
    <property type="entry name" value="Ankyrin_rpt-contain_sf"/>
</dbReference>
<feature type="repeat" description="ANK" evidence="5">
    <location>
        <begin position="531"/>
        <end position="563"/>
    </location>
</feature>
<dbReference type="InterPro" id="IPR042099">
    <property type="entry name" value="ANL_N_sf"/>
</dbReference>
<feature type="compositionally biased region" description="Basic and acidic residues" evidence="6">
    <location>
        <begin position="1220"/>
        <end position="1235"/>
    </location>
</feature>
<keyword evidence="7" id="KW-0472">Membrane</keyword>
<dbReference type="NCBIfam" id="NF002937">
    <property type="entry name" value="PRK03584.1"/>
    <property type="match status" value="1"/>
</dbReference>
<dbReference type="InterPro" id="IPR035897">
    <property type="entry name" value="Toll_tir_struct_dom_sf"/>
</dbReference>
<dbReference type="SUPFAM" id="SSF48403">
    <property type="entry name" value="Ankyrin repeat"/>
    <property type="match status" value="1"/>
</dbReference>
<feature type="repeat" description="ANK" evidence="5">
    <location>
        <begin position="461"/>
        <end position="493"/>
    </location>
</feature>
<feature type="transmembrane region" description="Helical" evidence="7">
    <location>
        <begin position="260"/>
        <end position="287"/>
    </location>
</feature>
<evidence type="ECO:0000256" key="1">
    <source>
        <dbReference type="ARBA" id="ARBA00006432"/>
    </source>
</evidence>
<keyword evidence="2" id="KW-0436">Ligase</keyword>
<dbReference type="SMART" id="SM00248">
    <property type="entry name" value="ANK"/>
    <property type="match status" value="8"/>
</dbReference>
<dbReference type="InterPro" id="IPR000873">
    <property type="entry name" value="AMP-dep_synth/lig_dom"/>
</dbReference>
<reference evidence="9" key="1">
    <citation type="submission" date="2023-08" db="EMBL/GenBank/DDBJ databases">
        <title>Reference Genome Resource for the Citrus Pathogen Phytophthora citrophthora.</title>
        <authorList>
            <person name="Moller H."/>
            <person name="Coetzee B."/>
            <person name="Rose L.J."/>
            <person name="Van Niekerk J.M."/>
        </authorList>
    </citation>
    <scope>NUCLEOTIDE SEQUENCE</scope>
    <source>
        <strain evidence="9">STE-U-9442</strain>
    </source>
</reference>
<sequence>MHRRWPNGKAKAAFDLLFQFQSPPTLKTITKAILKSCQTNKARTTFERQVENSLSSFKTYQNRITRLAPCGQRLVLRDIYIGSLRHTPVSPLSLSRRRAMTEAADYHALPEQSSFSGHGAERVSRRSSQRQSTTVPAASTDKASLAPTPLPSGSTDEAVMELGDMEDEVAVVPRGTPKQLPNTFLGPGYGRNSYFTWRLRMSTLLVAALGITGIVIFWASKDIAYGGVYVEDVGYALAFHRTKTNECIDDTDYCGACDTIVVYAMLVYHVAPLLVLIGLPASGLRIFEPFRRRRDGGGRQKIQRSVFFQFCELLSVVVLVFSLLVILYFVYAIFQGNNFHCSRARAILYVAFAVVTFFANFVVLTYFARFREHLSMQLGAFKETDQTGGIRSRLQRKRSRYKSERSRVINDLRKHLYKETSLGNVAKMETLLEYAKERLGTDFAHEMYSDAKLVFKLFGRSKKNPIHVAAYLGNVQALQLLFEAGFRVDSYDKVSRVRFTTGDLFWMFAQIFVTKPFTSEDEMAASIFRTTLVTPLHCAVSTGQIQAVQWLIEHGVNVNLKSKASYWSDRMPPLFVADNPDIVTLLLEAGANHLEVPDPGHMNTLTVLQMAYMRGNFPVAHELEEWGADVALTPLHEAAAKDNVTAIKKLLKTGADPNCVGEYGYTGMHRRTPLHWAAINGAINAVCMLLEAGSDPDFQDIFGRSSLHWAARVNKPQVVRLLLDKGADVNLRDYRDHTPLLCAASSKNVSADLFDCLVEHGADIDDRLPNGDTALHIAMKCEQKGTALALLDAGADVMETNRDGYRPVDCTTSTQLQFEIKQAAGDRDVMISYTHSHSEFALKIRDSLERANITSWLDLMDPTGIGGGSVWREEIARGIKNAEVIICLYTEDYPVSEWCLKELALAKQLGKPIIAVSPEGAAVTEEMQVYIYTRQMVPFESAIKSINNSNKRKITFEYDEDRFAAQFRLLLDGVRDEIEKHREANIVSGSRRRLGNGTSVVGFGENVADWDPATLDNIQFAFVSHGDHHHSFVKRLHDRLHDNHVKCLMDGIQTYVDMTERIHAAKEAILKCEVFIVVLSRKTVNSELVKDQLAFAEDKGKPILPIMLNDMEIPLDKHYTLSRLELLHFTPELGFNSSFMQLLGRVQDNMTTNASFNAPRASARPTFRAVARMTAMGHTRQNNNMAVNAAARAFLGRPRLSEAAVSLRWTMVLGKRKGDESPAIDAKRAKEKEEEAPLWTPPSDLLASSNWTKFTQLVNDRFKLALKTPQELWQWSVDNLEDFWGTCWDFTGMISSQPYKKVIEDKEKMPGAKFFPGARLNFAENLLRFRDDRPAIIFKAETSNQEVTITYKELYDRVARLSAQLAKMGVVAGDRVAAFIPNIPDAIIAMLATTSLGAIWSSCSPDFGAQGVLDRFAQITPKVVFTTDGYFYKGHRIDIFPQLKKIIDDLPTVEKVVIFRFTIADKQDLDLSKIRGAVYYDHFINEAVAQDPIPFAQLPFDHPVVVMYSSGTTGLPKCLVQGPGVVLNHLKELAIHLNVKREDRVFYYTTTGWMMWNWVVSTLGVGATLVLFDGNPLYPSTDALWKFAEDAGITVFGTSARYLAAVMDAGCVPGKKFDLSKLRLITSTGSPASTNIFKFVYEGIKNDVQFASISGGTDLNGCFALGCTNLPVCDSELQTRGLGLDVRIFSDDGQEMLQEQGELVCKQPFPSMPLYFWNDDSGAKYHGAYFDTFPDIWKHGDFAEVTKSGGIIIYGRSDATLKPGGVRIGTADIYKVLERMEEVVDSVVVGQNYTLKDGTPDVRILLFVVMADGHECTAAFQTKVRKQIRDQASPRHMPGLVTACPAIPHTVSGKKVELSVKKIIDGHAVSNKNALQNPESLAWFETFAAKLRETKANGA</sequence>
<feature type="region of interest" description="Disordered" evidence="6">
    <location>
        <begin position="106"/>
        <end position="156"/>
    </location>
</feature>
<dbReference type="SUPFAM" id="SSF52200">
    <property type="entry name" value="Toll/Interleukin receptor TIR domain"/>
    <property type="match status" value="2"/>
</dbReference>
<dbReference type="PANTHER" id="PTHR42921">
    <property type="entry name" value="ACETOACETYL-COA SYNTHETASE"/>
    <property type="match status" value="1"/>
</dbReference>
<dbReference type="PANTHER" id="PTHR42921:SF1">
    <property type="entry name" value="ACETOACETYL-COA SYNTHETASE"/>
    <property type="match status" value="1"/>
</dbReference>
<feature type="repeat" description="ANK" evidence="5">
    <location>
        <begin position="770"/>
        <end position="802"/>
    </location>
</feature>